<name>A0AAV5GV64_9BASI</name>
<dbReference type="SUPFAM" id="SSF51126">
    <property type="entry name" value="Pectin lyase-like"/>
    <property type="match status" value="1"/>
</dbReference>
<proteinExistence type="predicted"/>
<keyword evidence="4" id="KW-1185">Reference proteome</keyword>
<dbReference type="EMBL" id="BQKY01000017">
    <property type="protein sequence ID" value="GJN94419.1"/>
    <property type="molecule type" value="Genomic_DNA"/>
</dbReference>
<dbReference type="AlphaFoldDB" id="A0AAV5GV64"/>
<keyword evidence="2" id="KW-0732">Signal</keyword>
<dbReference type="InterPro" id="IPR006626">
    <property type="entry name" value="PbH1"/>
</dbReference>
<dbReference type="InterPro" id="IPR011050">
    <property type="entry name" value="Pectin_lyase_fold/virulence"/>
</dbReference>
<dbReference type="Proteomes" id="UP001342314">
    <property type="component" value="Unassembled WGS sequence"/>
</dbReference>
<evidence type="ECO:0000256" key="1">
    <source>
        <dbReference type="SAM" id="MobiDB-lite"/>
    </source>
</evidence>
<organism evidence="3 4">
    <name type="scientific">Rhodotorula paludigena</name>
    <dbReference type="NCBI Taxonomy" id="86838"/>
    <lineage>
        <taxon>Eukaryota</taxon>
        <taxon>Fungi</taxon>
        <taxon>Dikarya</taxon>
        <taxon>Basidiomycota</taxon>
        <taxon>Pucciniomycotina</taxon>
        <taxon>Microbotryomycetes</taxon>
        <taxon>Sporidiobolales</taxon>
        <taxon>Sporidiobolaceae</taxon>
        <taxon>Rhodotorula</taxon>
    </lineage>
</organism>
<feature type="signal peptide" evidence="2">
    <location>
        <begin position="1"/>
        <end position="18"/>
    </location>
</feature>
<sequence>MRFLQCILALSLAYAVAADGLDHQYERRHEHPTRTVNKRAAALLPYNVASPASTPAFVHPPDPVLLTVQQVATLLTVTTAPLTSVLAKTALQLVNSAATLNIDGVLKQVTGLVSGLLCGLLPCPKANGSATDPRPPLIGMGAKTCLDSKYNATVINSLFYYGGADTTVYLCPGSEISLEGPVFFYAKNQTLTTLGEPRAKLTIKDKDTTCALYIADAGNDDSTVSNLIIDGSRPSLGYKSNGLALIEMGGNNQGQKIMNVKAYEPRGWSSLHIIEGYENQCSGTTVSGNQIGPAGHAPSGAQQFSRLKKRDSTGTYPPGQWADGISVACKNSVVTGNTITDATDGAIVIFGAPGTKVSNNEIITDDRSLLGGINAVDYNPYSGNFAGVVVDSNTITAKGTLLKVGIAVGVATWYAGVNNNIRTNGGSFTNNKFTTGPQGYFGYGVSVAGHNGATVTGSSFSNVNFGGVYSSSCFKGMPAMQPLVYNSMRDTGNTLQTGFLDANYQLAICIGPGAINSTVSV</sequence>
<evidence type="ECO:0008006" key="5">
    <source>
        <dbReference type="Google" id="ProtNLM"/>
    </source>
</evidence>
<reference evidence="3 4" key="1">
    <citation type="submission" date="2021-12" db="EMBL/GenBank/DDBJ databases">
        <title>High titer production of polyol ester of fatty acids by Rhodotorula paludigena BS15 towards product separation-free biomass refinery.</title>
        <authorList>
            <person name="Mano J."/>
            <person name="Ono H."/>
            <person name="Tanaka T."/>
            <person name="Naito K."/>
            <person name="Sushida H."/>
            <person name="Ike M."/>
            <person name="Tokuyasu K."/>
            <person name="Kitaoka M."/>
        </authorList>
    </citation>
    <scope>NUCLEOTIDE SEQUENCE [LARGE SCALE GENOMIC DNA]</scope>
    <source>
        <strain evidence="3 4">BS15</strain>
    </source>
</reference>
<evidence type="ECO:0000313" key="3">
    <source>
        <dbReference type="EMBL" id="GJN94419.1"/>
    </source>
</evidence>
<feature type="chain" id="PRO_5044011416" description="Right handed beta helix domain-containing protein" evidence="2">
    <location>
        <begin position="19"/>
        <end position="521"/>
    </location>
</feature>
<gene>
    <name evidence="3" type="ORF">Rhopal_007499-T1</name>
</gene>
<evidence type="ECO:0000313" key="4">
    <source>
        <dbReference type="Proteomes" id="UP001342314"/>
    </source>
</evidence>
<protein>
    <recommendedName>
        <fullName evidence="5">Right handed beta helix domain-containing protein</fullName>
    </recommendedName>
</protein>
<dbReference type="SMART" id="SM00710">
    <property type="entry name" value="PbH1"/>
    <property type="match status" value="4"/>
</dbReference>
<feature type="region of interest" description="Disordered" evidence="1">
    <location>
        <begin position="293"/>
        <end position="315"/>
    </location>
</feature>
<accession>A0AAV5GV64</accession>
<comment type="caution">
    <text evidence="3">The sequence shown here is derived from an EMBL/GenBank/DDBJ whole genome shotgun (WGS) entry which is preliminary data.</text>
</comment>
<dbReference type="InterPro" id="IPR012334">
    <property type="entry name" value="Pectin_lyas_fold"/>
</dbReference>
<dbReference type="Gene3D" id="2.160.20.10">
    <property type="entry name" value="Single-stranded right-handed beta-helix, Pectin lyase-like"/>
    <property type="match status" value="1"/>
</dbReference>
<evidence type="ECO:0000256" key="2">
    <source>
        <dbReference type="SAM" id="SignalP"/>
    </source>
</evidence>